<reference evidence="1 2" key="1">
    <citation type="submission" date="2017-11" db="EMBL/GenBank/DDBJ databases">
        <title>Comparative genomic analysis of Holospora spp., intranuclear symbionts of paramecia.</title>
        <authorList>
            <person name="Garushyants S.K."/>
            <person name="Beliavskaya A."/>
            <person name="Malko D.B."/>
            <person name="Logacheva M.D."/>
            <person name="Rautian M.S."/>
            <person name="Gelfand M.S."/>
        </authorList>
    </citation>
    <scope>NUCLEOTIDE SEQUENCE [LARGE SCALE GENOMIC DNA]</scope>
    <source>
        <strain evidence="2">02AZ16</strain>
    </source>
</reference>
<accession>A0A2S5RHY6</accession>
<proteinExistence type="predicted"/>
<evidence type="ECO:0000313" key="1">
    <source>
        <dbReference type="EMBL" id="PPE06888.1"/>
    </source>
</evidence>
<protein>
    <submittedName>
        <fullName evidence="1">Uncharacterized protein</fullName>
    </submittedName>
</protein>
<sequence length="43" mass="4848">MDDISNTFAEIIFPNAETCYKSCVSQTILLFSLACVKLKFTKL</sequence>
<organism evidence="1 2">
    <name type="scientific">Holospora curviuscula</name>
    <dbReference type="NCBI Taxonomy" id="1082868"/>
    <lineage>
        <taxon>Bacteria</taxon>
        <taxon>Pseudomonadati</taxon>
        <taxon>Pseudomonadota</taxon>
        <taxon>Alphaproteobacteria</taxon>
        <taxon>Holosporales</taxon>
        <taxon>Holosporaceae</taxon>
        <taxon>Holospora</taxon>
    </lineage>
</organism>
<dbReference type="Proteomes" id="UP000239425">
    <property type="component" value="Unassembled WGS sequence"/>
</dbReference>
<name>A0A2S5RHY6_9PROT</name>
<evidence type="ECO:0000313" key="2">
    <source>
        <dbReference type="Proteomes" id="UP000239425"/>
    </source>
</evidence>
<gene>
    <name evidence="1" type="ORF">HCUR_00102</name>
</gene>
<keyword evidence="2" id="KW-1185">Reference proteome</keyword>
<comment type="caution">
    <text evidence="1">The sequence shown here is derived from an EMBL/GenBank/DDBJ whole genome shotgun (WGS) entry which is preliminary data.</text>
</comment>
<dbReference type="AlphaFoldDB" id="A0A2S5RHY6"/>
<dbReference type="EMBL" id="PHHC01000014">
    <property type="protein sequence ID" value="PPE06888.1"/>
    <property type="molecule type" value="Genomic_DNA"/>
</dbReference>